<feature type="compositionally biased region" description="Acidic residues" evidence="1">
    <location>
        <begin position="74"/>
        <end position="85"/>
    </location>
</feature>
<protein>
    <submittedName>
        <fullName evidence="3 4">Uncharacterized protein</fullName>
    </submittedName>
</protein>
<name>A0A5S6QVU8_TRIMR</name>
<sequence length="85" mass="9819">MEISELQNGTLRCRLRRALRKETKDRPTDTADRRTRIRVACSVASIETSMVVAVIESIGRVGPNPARRKCQFREEEEEETDRTGW</sequence>
<feature type="region of interest" description="Disordered" evidence="1">
    <location>
        <begin position="63"/>
        <end position="85"/>
    </location>
</feature>
<reference evidence="3 4" key="3">
    <citation type="submission" date="2019-12" db="UniProtKB">
        <authorList>
            <consortium name="WormBaseParasite"/>
        </authorList>
    </citation>
    <scope>IDENTIFICATION</scope>
</reference>
<keyword evidence="2" id="KW-1185">Reference proteome</keyword>
<evidence type="ECO:0000313" key="2">
    <source>
        <dbReference type="Proteomes" id="UP000046395"/>
    </source>
</evidence>
<proteinExistence type="predicted"/>
<evidence type="ECO:0000313" key="4">
    <source>
        <dbReference type="WBParaSite" id="TMUE_3000011259.1"/>
    </source>
</evidence>
<reference evidence="2" key="2">
    <citation type="submission" date="2014-03" db="EMBL/GenBank/DDBJ databases">
        <title>The whipworm genome and dual-species transcriptomics of an intimate host-pathogen interaction.</title>
        <authorList>
            <person name="Foth B.J."/>
            <person name="Tsai I.J."/>
            <person name="Reid A.J."/>
            <person name="Bancroft A.J."/>
            <person name="Nichol S."/>
            <person name="Tracey A."/>
            <person name="Holroyd N."/>
            <person name="Cotton J.A."/>
            <person name="Stanley E.J."/>
            <person name="Zarowiecki M."/>
            <person name="Liu J.Z."/>
            <person name="Huckvale T."/>
            <person name="Cooper P.J."/>
            <person name="Grencis R.K."/>
            <person name="Berriman M."/>
        </authorList>
    </citation>
    <scope>NUCLEOTIDE SEQUENCE [LARGE SCALE GENOMIC DNA]</scope>
    <source>
        <strain evidence="2">Edinburgh</strain>
    </source>
</reference>
<organism evidence="2 4">
    <name type="scientific">Trichuris muris</name>
    <name type="common">Mouse whipworm</name>
    <dbReference type="NCBI Taxonomy" id="70415"/>
    <lineage>
        <taxon>Eukaryota</taxon>
        <taxon>Metazoa</taxon>
        <taxon>Ecdysozoa</taxon>
        <taxon>Nematoda</taxon>
        <taxon>Enoplea</taxon>
        <taxon>Dorylaimia</taxon>
        <taxon>Trichinellida</taxon>
        <taxon>Trichuridae</taxon>
        <taxon>Trichuris</taxon>
    </lineage>
</organism>
<dbReference type="Proteomes" id="UP000046395">
    <property type="component" value="Unassembled WGS sequence"/>
</dbReference>
<accession>A0A5S6QVU8</accession>
<dbReference type="WBParaSite" id="TMUE_3000011259.1">
    <property type="protein sequence ID" value="TMUE_3000011259.1"/>
    <property type="gene ID" value="WBGene00301253"/>
</dbReference>
<evidence type="ECO:0000313" key="3">
    <source>
        <dbReference type="WBParaSite" id="TMUE_3000011167.1"/>
    </source>
</evidence>
<dbReference type="AlphaFoldDB" id="A0A5S6QVU8"/>
<reference evidence="2" key="1">
    <citation type="submission" date="2013-11" db="EMBL/GenBank/DDBJ databases">
        <authorList>
            <person name="Aslett M."/>
        </authorList>
    </citation>
    <scope>NUCLEOTIDE SEQUENCE [LARGE SCALE GENOMIC DNA]</scope>
    <source>
        <strain evidence="2">Edinburgh</strain>
    </source>
</reference>
<evidence type="ECO:0000256" key="1">
    <source>
        <dbReference type="SAM" id="MobiDB-lite"/>
    </source>
</evidence>
<dbReference type="WBParaSite" id="TMUE_3000011167.1">
    <property type="protein sequence ID" value="TMUE_3000011167.1"/>
    <property type="gene ID" value="WBGene00301190"/>
</dbReference>